<evidence type="ECO:0000313" key="18">
    <source>
        <dbReference type="EMBL" id="EHM12953.1"/>
    </source>
</evidence>
<feature type="binding site" evidence="17">
    <location>
        <position position="14"/>
    </location>
    <ligand>
        <name>[4Fe-4S] cluster</name>
        <dbReference type="ChEBI" id="CHEBI:49883"/>
    </ligand>
</feature>
<feature type="binding site" evidence="17">
    <location>
        <position position="96"/>
    </location>
    <ligand>
        <name>[4Fe-4S] cluster</name>
        <dbReference type="ChEBI" id="CHEBI:49883"/>
    </ligand>
</feature>
<evidence type="ECO:0000256" key="13">
    <source>
        <dbReference type="ARBA" id="ARBA00023157"/>
    </source>
</evidence>
<evidence type="ECO:0000256" key="5">
    <source>
        <dbReference type="ARBA" id="ARBA00016895"/>
    </source>
</evidence>
<dbReference type="GO" id="GO:0052693">
    <property type="term" value="F:epoxyqueuosine reductase activity"/>
    <property type="evidence" value="ECO:0007669"/>
    <property type="project" value="UniProtKB-UniRule"/>
</dbReference>
<keyword evidence="11 17" id="KW-0408">Iron</keyword>
<keyword evidence="6 17" id="KW-0004">4Fe-4S</keyword>
<evidence type="ECO:0000256" key="4">
    <source>
        <dbReference type="ARBA" id="ARBA00012622"/>
    </source>
</evidence>
<keyword evidence="8 17" id="KW-0479">Metal-binding</keyword>
<keyword evidence="9 17" id="KW-0671">Queuosine biosynthesis</keyword>
<dbReference type="EMBL" id="CM001376">
    <property type="protein sequence ID" value="EHM12953.1"/>
    <property type="molecule type" value="Genomic_DNA"/>
</dbReference>
<protein>
    <recommendedName>
        <fullName evidence="5 17">Epoxyqueuosine reductase QueH</fullName>
        <ecNumber evidence="4 17">1.17.99.6</ecNumber>
    </recommendedName>
    <alternativeName>
        <fullName evidence="15 17">Queuosine biosynthesis protein QueH</fullName>
    </alternativeName>
</protein>
<dbReference type="InterPro" id="IPR003828">
    <property type="entry name" value="QueH"/>
</dbReference>
<dbReference type="OrthoDB" id="9801033at2"/>
<evidence type="ECO:0000256" key="16">
    <source>
        <dbReference type="ARBA" id="ARBA00047415"/>
    </source>
</evidence>
<dbReference type="GO" id="GO:0046872">
    <property type="term" value="F:metal ion binding"/>
    <property type="evidence" value="ECO:0007669"/>
    <property type="project" value="UniProtKB-KW"/>
</dbReference>
<evidence type="ECO:0000313" key="19">
    <source>
        <dbReference type="Proteomes" id="UP000003806"/>
    </source>
</evidence>
<evidence type="ECO:0000256" key="10">
    <source>
        <dbReference type="ARBA" id="ARBA00023002"/>
    </source>
</evidence>
<keyword evidence="13 17" id="KW-1015">Disulfide bond</keyword>
<evidence type="ECO:0000256" key="15">
    <source>
        <dbReference type="ARBA" id="ARBA00031446"/>
    </source>
</evidence>
<proteinExistence type="inferred from homology"/>
<evidence type="ECO:0000256" key="9">
    <source>
        <dbReference type="ARBA" id="ARBA00022785"/>
    </source>
</evidence>
<evidence type="ECO:0000256" key="14">
    <source>
        <dbReference type="ARBA" id="ARBA00023284"/>
    </source>
</evidence>
<dbReference type="HAMAP" id="MF_02089">
    <property type="entry name" value="QueH"/>
    <property type="match status" value="1"/>
</dbReference>
<keyword evidence="7 17" id="KW-0819">tRNA processing</keyword>
<comment type="pathway">
    <text evidence="2 17">tRNA modification; tRNA-queuosine biosynthesis.</text>
</comment>
<keyword evidence="14 17" id="KW-0676">Redox-active center</keyword>
<keyword evidence="10 17" id="KW-0560">Oxidoreductase</keyword>
<comment type="similarity">
    <text evidence="3 17">Belongs to the QueH family.</text>
</comment>
<dbReference type="EC" id="1.17.99.6" evidence="4 17"/>
<dbReference type="Pfam" id="PF02677">
    <property type="entry name" value="QueH"/>
    <property type="match status" value="1"/>
</dbReference>
<dbReference type="PANTHER" id="PTHR36701">
    <property type="entry name" value="EPOXYQUEUOSINE REDUCTASE QUEH"/>
    <property type="match status" value="1"/>
</dbReference>
<dbReference type="GO" id="GO:0051539">
    <property type="term" value="F:4 iron, 4 sulfur cluster binding"/>
    <property type="evidence" value="ECO:0007669"/>
    <property type="project" value="UniProtKB-UniRule"/>
</dbReference>
<keyword evidence="12 17" id="KW-0411">Iron-sulfur</keyword>
<evidence type="ECO:0000256" key="12">
    <source>
        <dbReference type="ARBA" id="ARBA00023014"/>
    </source>
</evidence>
<feature type="disulfide bond" description="Redox-active" evidence="17">
    <location>
        <begin position="175"/>
        <end position="177"/>
    </location>
</feature>
<accession>H0UJU4</accession>
<evidence type="ECO:0000256" key="3">
    <source>
        <dbReference type="ARBA" id="ARBA00008207"/>
    </source>
</evidence>
<comment type="function">
    <text evidence="1 17">Catalyzes the conversion of epoxyqueuosine (oQ) to queuosine (Q), which is a hypermodified base found in the wobble positions of tRNA(Asp), tRNA(Asn), tRNA(His) and tRNA(Tyr).</text>
</comment>
<dbReference type="Proteomes" id="UP000003806">
    <property type="component" value="Chromosome"/>
</dbReference>
<evidence type="ECO:0000256" key="2">
    <source>
        <dbReference type="ARBA" id="ARBA00004691"/>
    </source>
</evidence>
<evidence type="ECO:0000256" key="1">
    <source>
        <dbReference type="ARBA" id="ARBA00002268"/>
    </source>
</evidence>
<dbReference type="AlphaFoldDB" id="H0UJU4"/>
<feature type="binding site" evidence="17">
    <location>
        <position position="15"/>
    </location>
    <ligand>
        <name>[4Fe-4S] cluster</name>
        <dbReference type="ChEBI" id="CHEBI:49883"/>
    </ligand>
</feature>
<evidence type="ECO:0000256" key="7">
    <source>
        <dbReference type="ARBA" id="ARBA00022694"/>
    </source>
</evidence>
<sequence>MIKAAKGRLLLHLCCAPCGTVGWTDLLAEGWDVTAFFWGANIHPYGEWVRRREAVVQLSKALDGPALLRPWAPEGWFAAVRGLEREPEGGARCEKCFALQLQAAADAARQGGFDALCTSLTSSRQKSPELINRLGRSIAERQGLYWEERIWRRNNGAARSAEICRRLGLYRQDYCGCLFSLASRRREGKIA</sequence>
<evidence type="ECO:0000256" key="17">
    <source>
        <dbReference type="HAMAP-Rule" id="MF_02089"/>
    </source>
</evidence>
<dbReference type="PANTHER" id="PTHR36701:SF1">
    <property type="entry name" value="EPOXYQUEUOSINE REDUCTASE QUEH"/>
    <property type="match status" value="1"/>
</dbReference>
<name>H0UJU4_9BACT</name>
<organism evidence="18 19">
    <name type="scientific">Jonquetella anthropi DSM 22815</name>
    <dbReference type="NCBI Taxonomy" id="885272"/>
    <lineage>
        <taxon>Bacteria</taxon>
        <taxon>Thermotogati</taxon>
        <taxon>Synergistota</taxon>
        <taxon>Synergistia</taxon>
        <taxon>Synergistales</taxon>
        <taxon>Dethiosulfovibrionaceae</taxon>
        <taxon>Jonquetella</taxon>
    </lineage>
</organism>
<gene>
    <name evidence="17" type="primary">queH</name>
    <name evidence="18" type="ORF">JonanDRAFT_0550</name>
</gene>
<evidence type="ECO:0000256" key="11">
    <source>
        <dbReference type="ARBA" id="ARBA00023004"/>
    </source>
</evidence>
<dbReference type="HOGENOM" id="CLU_088177_0_0_0"/>
<evidence type="ECO:0000256" key="6">
    <source>
        <dbReference type="ARBA" id="ARBA00022485"/>
    </source>
</evidence>
<dbReference type="RefSeq" id="WP_008520709.1">
    <property type="nucleotide sequence ID" value="NZ_CM001376.1"/>
</dbReference>
<dbReference type="STRING" id="885272.JonanDRAFT_0550"/>
<keyword evidence="19" id="KW-1185">Reference proteome</keyword>
<comment type="catalytic activity">
    <reaction evidence="16 17">
        <text>epoxyqueuosine(34) in tRNA + AH2 = queuosine(34) in tRNA + A + H2O</text>
        <dbReference type="Rhea" id="RHEA:32159"/>
        <dbReference type="Rhea" id="RHEA-COMP:18571"/>
        <dbReference type="Rhea" id="RHEA-COMP:18582"/>
        <dbReference type="ChEBI" id="CHEBI:13193"/>
        <dbReference type="ChEBI" id="CHEBI:15377"/>
        <dbReference type="ChEBI" id="CHEBI:17499"/>
        <dbReference type="ChEBI" id="CHEBI:194431"/>
        <dbReference type="ChEBI" id="CHEBI:194443"/>
        <dbReference type="EC" id="1.17.99.6"/>
    </reaction>
</comment>
<dbReference type="eggNOG" id="COG1636">
    <property type="taxonomic scope" value="Bacteria"/>
</dbReference>
<dbReference type="UniPathway" id="UPA00392"/>
<reference evidence="18 19" key="1">
    <citation type="submission" date="2011-11" db="EMBL/GenBank/DDBJ databases">
        <title>The Noncontiguous Finished genome of Jonquetella anthropi DSM 22815.</title>
        <authorList>
            <consortium name="US DOE Joint Genome Institute (JGI-PGF)"/>
            <person name="Lucas S."/>
            <person name="Copeland A."/>
            <person name="Lapidus A."/>
            <person name="Glavina del Rio T."/>
            <person name="Dalin E."/>
            <person name="Tice H."/>
            <person name="Bruce D."/>
            <person name="Goodwin L."/>
            <person name="Pitluck S."/>
            <person name="Peters L."/>
            <person name="Mikhailova N."/>
            <person name="Held B."/>
            <person name="Kyrpides N."/>
            <person name="Mavromatis K."/>
            <person name="Ivanova N."/>
            <person name="Markowitz V."/>
            <person name="Cheng J.-F."/>
            <person name="Hugenholtz P."/>
            <person name="Woyke T."/>
            <person name="Wu D."/>
            <person name="Gronow S."/>
            <person name="Wellnitz S."/>
            <person name="Brambilla E."/>
            <person name="Klenk H.-P."/>
            <person name="Eisen J.A."/>
        </authorList>
    </citation>
    <scope>NUCLEOTIDE SEQUENCE [LARGE SCALE GENOMIC DNA]</scope>
    <source>
        <strain evidence="18 19">DSM 22815</strain>
    </source>
</reference>
<dbReference type="GO" id="GO:0008616">
    <property type="term" value="P:tRNA queuosine(34) biosynthetic process"/>
    <property type="evidence" value="ECO:0007669"/>
    <property type="project" value="UniProtKB-UniRule"/>
</dbReference>
<evidence type="ECO:0000256" key="8">
    <source>
        <dbReference type="ARBA" id="ARBA00022723"/>
    </source>
</evidence>
<feature type="binding site" evidence="17">
    <location>
        <position position="93"/>
    </location>
    <ligand>
        <name>[4Fe-4S] cluster</name>
        <dbReference type="ChEBI" id="CHEBI:49883"/>
    </ligand>
</feature>